<comment type="caution">
    <text evidence="8">The sequence shown here is derived from an EMBL/GenBank/DDBJ whole genome shotgun (WGS) entry which is preliminary data.</text>
</comment>
<evidence type="ECO:0000256" key="5">
    <source>
        <dbReference type="ARBA" id="ARBA00023254"/>
    </source>
</evidence>
<evidence type="ECO:0000313" key="8">
    <source>
        <dbReference type="EMBL" id="KAI7836390.1"/>
    </source>
</evidence>
<dbReference type="PANTHER" id="PTHR15938">
    <property type="entry name" value="TBP-1 INTERACTING PROTEIN"/>
    <property type="match status" value="1"/>
</dbReference>
<organism evidence="8 9">
    <name type="scientific">Chlorella ohadii</name>
    <dbReference type="NCBI Taxonomy" id="2649997"/>
    <lineage>
        <taxon>Eukaryota</taxon>
        <taxon>Viridiplantae</taxon>
        <taxon>Chlorophyta</taxon>
        <taxon>core chlorophytes</taxon>
        <taxon>Trebouxiophyceae</taxon>
        <taxon>Chlorellales</taxon>
        <taxon>Chlorellaceae</taxon>
        <taxon>Chlorella clade</taxon>
        <taxon>Chlorella</taxon>
    </lineage>
</organism>
<sequence>MSAEALVLELLAGTNRPYNGVADMLATKGVKKAAAEKALDALAEKGKVVRKEFGKTKIYIPSQEGLAAATPEEAAAAAERLKQLQELCRAEDEAVAALKRGKCRGSGKQLSAATAALSVEQLQAKVAELEAQQAQQATKLAALRGGGARVVKAEDVAKVEKAYSAMLDKWALYRRQFRSVWDAVSEGLDGKEEALFEEMGVDSDSNAATATHLKHQLILPQEALFEEMGVDSDKMVGADFEGAKALLQPPKKLRR</sequence>
<evidence type="ECO:0000256" key="6">
    <source>
        <dbReference type="SAM" id="Coils"/>
    </source>
</evidence>
<feature type="domain" description="Homologous-pairing protein 2 winged helix" evidence="7">
    <location>
        <begin position="3"/>
        <end position="60"/>
    </location>
</feature>
<dbReference type="GO" id="GO:0007129">
    <property type="term" value="P:homologous chromosome pairing at meiosis"/>
    <property type="evidence" value="ECO:0007669"/>
    <property type="project" value="TreeGrafter"/>
</dbReference>
<dbReference type="Gene3D" id="1.10.10.10">
    <property type="entry name" value="Winged helix-like DNA-binding domain superfamily/Winged helix DNA-binding domain"/>
    <property type="match status" value="1"/>
</dbReference>
<accession>A0AAD5H178</accession>
<dbReference type="Proteomes" id="UP001205105">
    <property type="component" value="Unassembled WGS sequence"/>
</dbReference>
<evidence type="ECO:0000256" key="1">
    <source>
        <dbReference type="ARBA" id="ARBA00004123"/>
    </source>
</evidence>
<dbReference type="InterPro" id="IPR036388">
    <property type="entry name" value="WH-like_DNA-bd_sf"/>
</dbReference>
<dbReference type="AlphaFoldDB" id="A0AAD5H178"/>
<dbReference type="Pfam" id="PF07106">
    <property type="entry name" value="WHD_TBPIP"/>
    <property type="match status" value="1"/>
</dbReference>
<dbReference type="GO" id="GO:0000709">
    <property type="term" value="P:meiotic joint molecule formation"/>
    <property type="evidence" value="ECO:0007669"/>
    <property type="project" value="TreeGrafter"/>
</dbReference>
<name>A0AAD5H178_9CHLO</name>
<dbReference type="PANTHER" id="PTHR15938:SF0">
    <property type="entry name" value="HOMOLOGOUS-PAIRING PROTEIN 2 HOMOLOG"/>
    <property type="match status" value="1"/>
</dbReference>
<keyword evidence="6" id="KW-0175">Coiled coil</keyword>
<evidence type="ECO:0000256" key="2">
    <source>
        <dbReference type="ARBA" id="ARBA00007922"/>
    </source>
</evidence>
<comment type="similarity">
    <text evidence="2">Belongs to the HOP2 family.</text>
</comment>
<gene>
    <name evidence="8" type="ORF">COHA_009752</name>
</gene>
<proteinExistence type="inferred from homology"/>
<keyword evidence="4" id="KW-0539">Nucleus</keyword>
<feature type="coiled-coil region" evidence="6">
    <location>
        <begin position="74"/>
        <end position="139"/>
    </location>
</feature>
<evidence type="ECO:0000256" key="4">
    <source>
        <dbReference type="ARBA" id="ARBA00023242"/>
    </source>
</evidence>
<reference evidence="8" key="1">
    <citation type="submission" date="2020-11" db="EMBL/GenBank/DDBJ databases">
        <title>Chlorella ohadii genome sequencing and assembly.</title>
        <authorList>
            <person name="Murik O."/>
            <person name="Treves H."/>
            <person name="Kedem I."/>
            <person name="Shotland Y."/>
            <person name="Kaplan A."/>
        </authorList>
    </citation>
    <scope>NUCLEOTIDE SEQUENCE</scope>
    <source>
        <strain evidence="8">1</strain>
    </source>
</reference>
<dbReference type="GO" id="GO:0000794">
    <property type="term" value="C:condensed nuclear chromosome"/>
    <property type="evidence" value="ECO:0007669"/>
    <property type="project" value="TreeGrafter"/>
</dbReference>
<comment type="subcellular location">
    <subcellularLocation>
        <location evidence="1">Nucleus</location>
    </subcellularLocation>
</comment>
<dbReference type="GO" id="GO:0120230">
    <property type="term" value="F:recombinase activator activity"/>
    <property type="evidence" value="ECO:0007669"/>
    <property type="project" value="TreeGrafter"/>
</dbReference>
<dbReference type="EMBL" id="JADXDR010000190">
    <property type="protein sequence ID" value="KAI7836390.1"/>
    <property type="molecule type" value="Genomic_DNA"/>
</dbReference>
<evidence type="ECO:0000313" key="9">
    <source>
        <dbReference type="Proteomes" id="UP001205105"/>
    </source>
</evidence>
<dbReference type="GO" id="GO:0003690">
    <property type="term" value="F:double-stranded DNA binding"/>
    <property type="evidence" value="ECO:0007669"/>
    <property type="project" value="TreeGrafter"/>
</dbReference>
<keyword evidence="3" id="KW-0233">DNA recombination</keyword>
<keyword evidence="9" id="KW-1185">Reference proteome</keyword>
<dbReference type="GO" id="GO:0120231">
    <property type="term" value="C:DNA recombinase auxiliary factor complex"/>
    <property type="evidence" value="ECO:0007669"/>
    <property type="project" value="TreeGrafter"/>
</dbReference>
<evidence type="ECO:0000256" key="3">
    <source>
        <dbReference type="ARBA" id="ARBA00023172"/>
    </source>
</evidence>
<dbReference type="GO" id="GO:0010774">
    <property type="term" value="P:meiotic strand invasion involved in reciprocal meiotic recombination"/>
    <property type="evidence" value="ECO:0007669"/>
    <property type="project" value="TreeGrafter"/>
</dbReference>
<dbReference type="InterPro" id="IPR010776">
    <property type="entry name" value="Hop2_WH_dom"/>
</dbReference>
<keyword evidence="5" id="KW-0469">Meiosis</keyword>
<protein>
    <recommendedName>
        <fullName evidence="7">Homologous-pairing protein 2 winged helix domain-containing protein</fullName>
    </recommendedName>
</protein>
<evidence type="ECO:0000259" key="7">
    <source>
        <dbReference type="Pfam" id="PF07106"/>
    </source>
</evidence>